<keyword evidence="2" id="KW-1185">Reference proteome</keyword>
<protein>
    <submittedName>
        <fullName evidence="1">SAG family member</fullName>
    </submittedName>
</protein>
<proteinExistence type="predicted"/>
<dbReference type="Pfam" id="PF11054">
    <property type="entry name" value="Surface_antigen"/>
    <property type="match status" value="1"/>
</dbReference>
<dbReference type="EMBL" id="HG710174">
    <property type="protein sequence ID" value="CDJ45658.1"/>
    <property type="molecule type" value="Genomic_DNA"/>
</dbReference>
<gene>
    <name evidence="1" type="ORF">EBH_0020350</name>
</gene>
<reference evidence="1" key="2">
    <citation type="submission" date="2013-10" db="EMBL/GenBank/DDBJ databases">
        <authorList>
            <person name="Aslett M."/>
        </authorList>
    </citation>
    <scope>NUCLEOTIDE SEQUENCE [LARGE SCALE GENOMIC DNA]</scope>
    <source>
        <strain evidence="1">Houghton</strain>
    </source>
</reference>
<dbReference type="OrthoDB" id="347745at2759"/>
<organism evidence="1 2">
    <name type="scientific">Eimeria brunetti</name>
    <dbReference type="NCBI Taxonomy" id="51314"/>
    <lineage>
        <taxon>Eukaryota</taxon>
        <taxon>Sar</taxon>
        <taxon>Alveolata</taxon>
        <taxon>Apicomplexa</taxon>
        <taxon>Conoidasida</taxon>
        <taxon>Coccidia</taxon>
        <taxon>Eucoccidiorida</taxon>
        <taxon>Eimeriorina</taxon>
        <taxon>Eimeriidae</taxon>
        <taxon>Eimeria</taxon>
    </lineage>
</organism>
<accession>U6L8X3</accession>
<evidence type="ECO:0000313" key="2">
    <source>
        <dbReference type="Proteomes" id="UP000030750"/>
    </source>
</evidence>
<dbReference type="AlphaFoldDB" id="U6L8X3"/>
<name>U6L8X3_9EIME</name>
<evidence type="ECO:0000313" key="1">
    <source>
        <dbReference type="EMBL" id="CDJ45658.1"/>
    </source>
</evidence>
<dbReference type="Proteomes" id="UP000030750">
    <property type="component" value="Unassembled WGS sequence"/>
</dbReference>
<reference evidence="1" key="1">
    <citation type="submission" date="2013-10" db="EMBL/GenBank/DDBJ databases">
        <title>Genomic analysis of the causative agents of coccidiosis in chickens.</title>
        <authorList>
            <person name="Reid A.J."/>
            <person name="Blake D."/>
            <person name="Billington K."/>
            <person name="Browne H."/>
            <person name="Dunn M."/>
            <person name="Hung S."/>
            <person name="Kawahara F."/>
            <person name="Miranda-Saavedra D."/>
            <person name="Mourier T."/>
            <person name="Nagra H."/>
            <person name="Otto T.D."/>
            <person name="Rawlings N."/>
            <person name="Sanchez A."/>
            <person name="Sanders M."/>
            <person name="Subramaniam C."/>
            <person name="Tay Y."/>
            <person name="Dear P."/>
            <person name="Doerig C."/>
            <person name="Gruber A."/>
            <person name="Parkinson J."/>
            <person name="Shirley M."/>
            <person name="Wan K.L."/>
            <person name="Berriman M."/>
            <person name="Tomley F."/>
            <person name="Pain A."/>
        </authorList>
    </citation>
    <scope>NUCLEOTIDE SEQUENCE [LARGE SCALE GENOMIC DNA]</scope>
    <source>
        <strain evidence="1">Houghton</strain>
    </source>
</reference>
<dbReference type="InterPro" id="IPR021288">
    <property type="entry name" value="Surface_antigen"/>
</dbReference>
<dbReference type="VEuPathDB" id="ToxoDB:EBH_0020350"/>
<sequence length="206" mass="22914">MDVLVAQQRRTIMLCTPLRRKCGESGACIDEINAARQRAGLSAFTKMSLAGPDGELPADTSQLWKIPCEPLVPAEEQPPTNNELFYKSAYASFSMPSETLNCTEAVDYWNAAFPNFEAYSLPPPNDLSTPLYSNRDNISFVALYSPSNTASADCRRRSVEQNHILVQSHRLCREVQLQQSVRRVGSCFEPIISLVNVWKPTPTEAA</sequence>